<sequence length="71" mass="8360">LKMNARKTKYMIIRSVSKELKENIVLKCLDGIEVKRVEIMKYLGIIILIINFSLDHCDYMLKKIGKKTNFL</sequence>
<dbReference type="Proteomes" id="UP000000311">
    <property type="component" value="Unassembled WGS sequence"/>
</dbReference>
<name>E2ANJ4_CAMFO</name>
<evidence type="ECO:0000313" key="1">
    <source>
        <dbReference type="EMBL" id="EFN64988.1"/>
    </source>
</evidence>
<organism evidence="2">
    <name type="scientific">Camponotus floridanus</name>
    <name type="common">Florida carpenter ant</name>
    <dbReference type="NCBI Taxonomy" id="104421"/>
    <lineage>
        <taxon>Eukaryota</taxon>
        <taxon>Metazoa</taxon>
        <taxon>Ecdysozoa</taxon>
        <taxon>Arthropoda</taxon>
        <taxon>Hexapoda</taxon>
        <taxon>Insecta</taxon>
        <taxon>Pterygota</taxon>
        <taxon>Neoptera</taxon>
        <taxon>Endopterygota</taxon>
        <taxon>Hymenoptera</taxon>
        <taxon>Apocrita</taxon>
        <taxon>Aculeata</taxon>
        <taxon>Formicoidea</taxon>
        <taxon>Formicidae</taxon>
        <taxon>Formicinae</taxon>
        <taxon>Camponotus</taxon>
    </lineage>
</organism>
<accession>E2ANJ4</accession>
<gene>
    <name evidence="1" type="ORF">EAG_08526</name>
</gene>
<dbReference type="AlphaFoldDB" id="E2ANJ4"/>
<feature type="non-terminal residue" evidence="1">
    <location>
        <position position="1"/>
    </location>
</feature>
<keyword evidence="2" id="KW-1185">Reference proteome</keyword>
<reference evidence="1 2" key="1">
    <citation type="journal article" date="2010" name="Science">
        <title>Genomic comparison of the ants Camponotus floridanus and Harpegnathos saltator.</title>
        <authorList>
            <person name="Bonasio R."/>
            <person name="Zhang G."/>
            <person name="Ye C."/>
            <person name="Mutti N.S."/>
            <person name="Fang X."/>
            <person name="Qin N."/>
            <person name="Donahue G."/>
            <person name="Yang P."/>
            <person name="Li Q."/>
            <person name="Li C."/>
            <person name="Zhang P."/>
            <person name="Huang Z."/>
            <person name="Berger S.L."/>
            <person name="Reinberg D."/>
            <person name="Wang J."/>
            <person name="Liebig J."/>
        </authorList>
    </citation>
    <scope>NUCLEOTIDE SEQUENCE [LARGE SCALE GENOMIC DNA]</scope>
    <source>
        <strain evidence="2">C129</strain>
    </source>
</reference>
<dbReference type="EMBL" id="GL441244">
    <property type="protein sequence ID" value="EFN64988.1"/>
    <property type="molecule type" value="Genomic_DNA"/>
</dbReference>
<evidence type="ECO:0000313" key="2">
    <source>
        <dbReference type="Proteomes" id="UP000000311"/>
    </source>
</evidence>
<feature type="non-terminal residue" evidence="1">
    <location>
        <position position="71"/>
    </location>
</feature>
<protein>
    <submittedName>
        <fullName evidence="1">Uncharacterized protein</fullName>
    </submittedName>
</protein>
<dbReference type="InParanoid" id="E2ANJ4"/>
<proteinExistence type="predicted"/>